<gene>
    <name evidence="4" type="ORF">JH395_00995</name>
    <name evidence="2" type="ORF">Lp19_1805</name>
    <name evidence="3" type="ORF">NAB2_1933</name>
</gene>
<evidence type="ECO:0000313" key="3">
    <source>
        <dbReference type="EMBL" id="KZV02517.1"/>
    </source>
</evidence>
<dbReference type="KEGG" id="lpb:SH83_01000"/>
<evidence type="ECO:0000313" key="4">
    <source>
        <dbReference type="EMBL" id="QQM61158.1"/>
    </source>
</evidence>
<dbReference type="Proteomes" id="UP000595466">
    <property type="component" value="Chromosome"/>
</dbReference>
<dbReference type="Proteomes" id="UP000076872">
    <property type="component" value="Unassembled WGS sequence"/>
</dbReference>
<name>A0A162GID1_LACPN</name>
<feature type="transmembrane region" description="Helical" evidence="1">
    <location>
        <begin position="53"/>
        <end position="72"/>
    </location>
</feature>
<dbReference type="RefSeq" id="WP_013355135.1">
    <property type="nucleotide sequence ID" value="NZ_AP018405.1"/>
</dbReference>
<organism evidence="2 6">
    <name type="scientific">Lactiplantibacillus plantarum</name>
    <name type="common">Lactobacillus plantarum</name>
    <dbReference type="NCBI Taxonomy" id="1590"/>
    <lineage>
        <taxon>Bacteria</taxon>
        <taxon>Bacillati</taxon>
        <taxon>Bacillota</taxon>
        <taxon>Bacilli</taxon>
        <taxon>Lactobacillales</taxon>
        <taxon>Lactobacillaceae</taxon>
        <taxon>Lactiplantibacillus</taxon>
    </lineage>
</organism>
<feature type="transmembrane region" description="Helical" evidence="1">
    <location>
        <begin position="13"/>
        <end position="46"/>
    </location>
</feature>
<dbReference type="PATRIC" id="fig|1590.144.peg.211"/>
<evidence type="ECO:0000256" key="1">
    <source>
        <dbReference type="SAM" id="Phobius"/>
    </source>
</evidence>
<evidence type="ECO:0000313" key="7">
    <source>
        <dbReference type="Proteomes" id="UP000595466"/>
    </source>
</evidence>
<protein>
    <submittedName>
        <fullName evidence="2">Integral membrane protein</fullName>
    </submittedName>
</protein>
<proteinExistence type="predicted"/>
<evidence type="ECO:0000313" key="2">
    <source>
        <dbReference type="EMBL" id="KZU95016.1"/>
    </source>
</evidence>
<keyword evidence="1" id="KW-1133">Transmembrane helix</keyword>
<evidence type="ECO:0000313" key="6">
    <source>
        <dbReference type="Proteomes" id="UP000076882"/>
    </source>
</evidence>
<dbReference type="Proteomes" id="UP000076882">
    <property type="component" value="Unassembled WGS sequence"/>
</dbReference>
<sequence length="108" mass="12506">MNSFKNPLMTTPYLLAIIATLTMLVSPLTTVVISVLIWLSGITLVWLHRQQRWLRFFYAPVFLYTFLLEQRYFSPSTQPLTETILINLAILGIAIFSTWAAYQLRHNA</sequence>
<dbReference type="EMBL" id="LUXO01000032">
    <property type="protein sequence ID" value="KZV02517.1"/>
    <property type="molecule type" value="Genomic_DNA"/>
</dbReference>
<feature type="transmembrane region" description="Helical" evidence="1">
    <location>
        <begin position="84"/>
        <end position="102"/>
    </location>
</feature>
<dbReference type="EMBL" id="LUXM01000028">
    <property type="protein sequence ID" value="KZU95016.1"/>
    <property type="molecule type" value="Genomic_DNA"/>
</dbReference>
<dbReference type="EMBL" id="CP066817">
    <property type="protein sequence ID" value="QQM61158.1"/>
    <property type="molecule type" value="Genomic_DNA"/>
</dbReference>
<reference evidence="4 7" key="2">
    <citation type="submission" date="2020-12" db="EMBL/GenBank/DDBJ databases">
        <title>Whole genome sequencing of Lactobacillus plantarum PC518.</title>
        <authorList>
            <person name="Guo Q."/>
        </authorList>
    </citation>
    <scope>NUCLEOTIDE SEQUENCE [LARGE SCALE GENOMIC DNA]</scope>
    <source>
        <strain evidence="4 7">PC518</strain>
    </source>
</reference>
<reference evidence="5 6" key="1">
    <citation type="submission" date="2016-03" db="EMBL/GenBank/DDBJ databases">
        <title>Comparative genomics of 54 Lactobacillus plantarum strains reveals genomic uncoupling from niche constraints.</title>
        <authorList>
            <person name="Martino M.E."/>
        </authorList>
    </citation>
    <scope>NUCLEOTIDE SEQUENCE [LARGE SCALE GENOMIC DNA]</scope>
    <source>
        <strain evidence="2 6">19.1</strain>
        <strain evidence="3 5">NAB2</strain>
    </source>
</reference>
<dbReference type="AlphaFoldDB" id="A0A162GID1"/>
<keyword evidence="1" id="KW-0472">Membrane</keyword>
<accession>A0A162GID1</accession>
<keyword evidence="1" id="KW-0812">Transmembrane</keyword>
<evidence type="ECO:0000313" key="5">
    <source>
        <dbReference type="Proteomes" id="UP000076872"/>
    </source>
</evidence>